<dbReference type="PROSITE" id="PS51257">
    <property type="entry name" value="PROKAR_LIPOPROTEIN"/>
    <property type="match status" value="1"/>
</dbReference>
<evidence type="ECO:0000313" key="3">
    <source>
        <dbReference type="Proteomes" id="UP000632273"/>
    </source>
</evidence>
<gene>
    <name evidence="2" type="ORF">GCM10011383_37030</name>
</gene>
<dbReference type="Pfam" id="PF13590">
    <property type="entry name" value="DUF4136"/>
    <property type="match status" value="1"/>
</dbReference>
<protein>
    <submittedName>
        <fullName evidence="2">Lipoprotein</fullName>
    </submittedName>
</protein>
<name>A0ABQ1ULZ9_9BACT</name>
<proteinExistence type="predicted"/>
<keyword evidence="2" id="KW-0449">Lipoprotein</keyword>
<feature type="domain" description="DUF4136" evidence="1">
    <location>
        <begin position="49"/>
        <end position="198"/>
    </location>
</feature>
<sequence length="205" mass="22237">MKALPIPTALVIALFVAGCSSSEQVSVGSEQRGSADQATGSALDASTGSASNVDFSAYKTYGWASQVNDTVNATFFANDASYKRTIRDAVQQQMVTRGYTYQPTTPDLIVNFRVFEQPTEIRDNSGYGDNYWTANEYRPDDAPRNIKLDKGSIFVQLVDSKKSEVVWQGYASGLGSGEAMEKDKAKVAAAVAKVFVAYTHRGDNQ</sequence>
<comment type="caution">
    <text evidence="2">The sequence shown here is derived from an EMBL/GenBank/DDBJ whole genome shotgun (WGS) entry which is preliminary data.</text>
</comment>
<dbReference type="Gene3D" id="3.30.160.670">
    <property type="match status" value="1"/>
</dbReference>
<dbReference type="InterPro" id="IPR025411">
    <property type="entry name" value="DUF4136"/>
</dbReference>
<dbReference type="EMBL" id="BMHT01000007">
    <property type="protein sequence ID" value="GGF21992.1"/>
    <property type="molecule type" value="Genomic_DNA"/>
</dbReference>
<accession>A0ABQ1ULZ9</accession>
<evidence type="ECO:0000259" key="1">
    <source>
        <dbReference type="Pfam" id="PF13590"/>
    </source>
</evidence>
<dbReference type="RefSeq" id="WP_188815541.1">
    <property type="nucleotide sequence ID" value="NZ_BMHT01000007.1"/>
</dbReference>
<keyword evidence="3" id="KW-1185">Reference proteome</keyword>
<dbReference type="Proteomes" id="UP000632273">
    <property type="component" value="Unassembled WGS sequence"/>
</dbReference>
<evidence type="ECO:0000313" key="2">
    <source>
        <dbReference type="EMBL" id="GGF21992.1"/>
    </source>
</evidence>
<organism evidence="2 3">
    <name type="scientific">Hymenobacter cavernae</name>
    <dbReference type="NCBI Taxonomy" id="2044852"/>
    <lineage>
        <taxon>Bacteria</taxon>
        <taxon>Pseudomonadati</taxon>
        <taxon>Bacteroidota</taxon>
        <taxon>Cytophagia</taxon>
        <taxon>Cytophagales</taxon>
        <taxon>Hymenobacteraceae</taxon>
        <taxon>Hymenobacter</taxon>
    </lineage>
</organism>
<reference evidence="3" key="1">
    <citation type="journal article" date="2019" name="Int. J. Syst. Evol. Microbiol.">
        <title>The Global Catalogue of Microorganisms (GCM) 10K type strain sequencing project: providing services to taxonomists for standard genome sequencing and annotation.</title>
        <authorList>
            <consortium name="The Broad Institute Genomics Platform"/>
            <consortium name="The Broad Institute Genome Sequencing Center for Infectious Disease"/>
            <person name="Wu L."/>
            <person name="Ma J."/>
        </authorList>
    </citation>
    <scope>NUCLEOTIDE SEQUENCE [LARGE SCALE GENOMIC DNA]</scope>
    <source>
        <strain evidence="3">CGMCC 1.15197</strain>
    </source>
</reference>